<dbReference type="Proteomes" id="UP000034024">
    <property type="component" value="Chromosome"/>
</dbReference>
<evidence type="ECO:0000313" key="3">
    <source>
        <dbReference type="Proteomes" id="UP000034024"/>
    </source>
</evidence>
<gene>
    <name evidence="2" type="ORF">SY84_03640</name>
</gene>
<dbReference type="EMBL" id="CP011389">
    <property type="protein sequence ID" value="AKH16293.1"/>
    <property type="molecule type" value="Genomic_DNA"/>
</dbReference>
<dbReference type="RefSeq" id="WP_046842868.1">
    <property type="nucleotide sequence ID" value="NZ_CP011389.1"/>
</dbReference>
<sequence length="173" mass="19815">MVRGDLAVFPFLSVMQMFLTSGRAGRLSVDHIRGGQLWLERGEITHAEAGRLRGEHALQFMASLDAGVFTFEVDQPPPTRSMNLRRDPALHRLLEENAAWEPLLRTFPDWNRRLRFTAKWTEAQPVTRTQYRILNLIADSGNIRTLLERTATPPRLVLETLKPFLLAELIEIS</sequence>
<name>A0A0F7JN68_9DEIO</name>
<accession>A0A0F7JN68</accession>
<dbReference type="Pfam" id="PF14332">
    <property type="entry name" value="DUF4388"/>
    <property type="match status" value="1"/>
</dbReference>
<dbReference type="PATRIC" id="fig|1309411.5.peg.754"/>
<dbReference type="PANTHER" id="PTHR36304:SF4">
    <property type="entry name" value="DUF4388 DOMAIN-CONTAINING PROTEIN"/>
    <property type="match status" value="1"/>
</dbReference>
<dbReference type="PANTHER" id="PTHR36304">
    <property type="entry name" value="DOMAIN GTPASE-ACTIVATING PROTEIN, PUTATIVE-RELATED-RELATED"/>
    <property type="match status" value="1"/>
</dbReference>
<feature type="domain" description="PatA-like N-terminal" evidence="1">
    <location>
        <begin position="3"/>
        <end position="100"/>
    </location>
</feature>
<dbReference type="KEGG" id="dch:SY84_03640"/>
<dbReference type="AlphaFoldDB" id="A0A0F7JN68"/>
<protein>
    <submittedName>
        <fullName evidence="2">GTPase-activating protein</fullName>
    </submittedName>
</protein>
<dbReference type="OrthoDB" id="9809380at2"/>
<dbReference type="InterPro" id="IPR025497">
    <property type="entry name" value="PatA-like_N"/>
</dbReference>
<organism evidence="2 3">
    <name type="scientific">Deinococcus soli</name>
    <name type="common">ex Cha et al. 2016</name>
    <dbReference type="NCBI Taxonomy" id="1309411"/>
    <lineage>
        <taxon>Bacteria</taxon>
        <taxon>Thermotogati</taxon>
        <taxon>Deinococcota</taxon>
        <taxon>Deinococci</taxon>
        <taxon>Deinococcales</taxon>
        <taxon>Deinococcaceae</taxon>
        <taxon>Deinococcus</taxon>
    </lineage>
</organism>
<evidence type="ECO:0000313" key="2">
    <source>
        <dbReference type="EMBL" id="AKH16293.1"/>
    </source>
</evidence>
<keyword evidence="3" id="KW-1185">Reference proteome</keyword>
<proteinExistence type="predicted"/>
<reference evidence="2 3" key="1">
    <citation type="submission" date="2015-01" db="EMBL/GenBank/DDBJ databases">
        <title>Deinococcus soli/N5/whole genome sequencing.</title>
        <authorList>
            <person name="Kim M.K."/>
            <person name="Srinivasan S."/>
            <person name="Lee J.-J."/>
        </authorList>
    </citation>
    <scope>NUCLEOTIDE SEQUENCE [LARGE SCALE GENOMIC DNA]</scope>
    <source>
        <strain evidence="2 3">N5</strain>
    </source>
</reference>
<evidence type="ECO:0000259" key="1">
    <source>
        <dbReference type="Pfam" id="PF14332"/>
    </source>
</evidence>